<name>A0ABN8PJ45_9CNID</name>
<feature type="region of interest" description="Disordered" evidence="1">
    <location>
        <begin position="60"/>
        <end position="125"/>
    </location>
</feature>
<feature type="compositionally biased region" description="Basic and acidic residues" evidence="1">
    <location>
        <begin position="104"/>
        <end position="125"/>
    </location>
</feature>
<comment type="caution">
    <text evidence="2">The sequence shown here is derived from an EMBL/GenBank/DDBJ whole genome shotgun (WGS) entry which is preliminary data.</text>
</comment>
<gene>
    <name evidence="2" type="ORF">PLOB_00044240</name>
</gene>
<proteinExistence type="predicted"/>
<sequence length="125" mass="14439">MQTWRRSASADAIDFDVTYKGRCKYRILQPNHGYMQSFSRKTACAYGKYEQEIGFIFSEPEETGRKNASAEKTLQQENVKLRTELSKQERLNNTKRGSKRKRAESKLEVPVDLRSPVRGEPGHLV</sequence>
<evidence type="ECO:0000256" key="1">
    <source>
        <dbReference type="SAM" id="MobiDB-lite"/>
    </source>
</evidence>
<evidence type="ECO:0000313" key="2">
    <source>
        <dbReference type="EMBL" id="CAH3144689.1"/>
    </source>
</evidence>
<keyword evidence="3" id="KW-1185">Reference proteome</keyword>
<dbReference type="Proteomes" id="UP001159405">
    <property type="component" value="Unassembled WGS sequence"/>
</dbReference>
<evidence type="ECO:0000313" key="3">
    <source>
        <dbReference type="Proteomes" id="UP001159405"/>
    </source>
</evidence>
<organism evidence="2 3">
    <name type="scientific">Porites lobata</name>
    <dbReference type="NCBI Taxonomy" id="104759"/>
    <lineage>
        <taxon>Eukaryota</taxon>
        <taxon>Metazoa</taxon>
        <taxon>Cnidaria</taxon>
        <taxon>Anthozoa</taxon>
        <taxon>Hexacorallia</taxon>
        <taxon>Scleractinia</taxon>
        <taxon>Fungiina</taxon>
        <taxon>Poritidae</taxon>
        <taxon>Porites</taxon>
    </lineage>
</organism>
<feature type="compositionally biased region" description="Basic and acidic residues" evidence="1">
    <location>
        <begin position="79"/>
        <end position="92"/>
    </location>
</feature>
<accession>A0ABN8PJ45</accession>
<reference evidence="2 3" key="1">
    <citation type="submission" date="2022-05" db="EMBL/GenBank/DDBJ databases">
        <authorList>
            <consortium name="Genoscope - CEA"/>
            <person name="William W."/>
        </authorList>
    </citation>
    <scope>NUCLEOTIDE SEQUENCE [LARGE SCALE GENOMIC DNA]</scope>
</reference>
<protein>
    <submittedName>
        <fullName evidence="2">Uncharacterized protein</fullName>
    </submittedName>
</protein>
<dbReference type="EMBL" id="CALNXK010000074">
    <property type="protein sequence ID" value="CAH3144689.1"/>
    <property type="molecule type" value="Genomic_DNA"/>
</dbReference>